<keyword evidence="6" id="KW-1185">Reference proteome</keyword>
<proteinExistence type="inferred from homology"/>
<protein>
    <recommendedName>
        <fullName evidence="4">Protein kinase domain-containing protein</fullName>
    </recommendedName>
</protein>
<evidence type="ECO:0000256" key="2">
    <source>
        <dbReference type="ARBA" id="ARBA00022741"/>
    </source>
</evidence>
<dbReference type="PROSITE" id="PS50011">
    <property type="entry name" value="PROTEIN_KINASE_DOM"/>
    <property type="match status" value="1"/>
</dbReference>
<keyword evidence="3" id="KW-0067">ATP-binding</keyword>
<comment type="similarity">
    <text evidence="1">Belongs to the protein kinase superfamily. CMGC Ser/Thr protein kinase family. CDC2/CDKX subfamily.</text>
</comment>
<dbReference type="InterPro" id="IPR008271">
    <property type="entry name" value="Ser/Thr_kinase_AS"/>
</dbReference>
<name>A0ABQ7Y8I1_BRANA</name>
<dbReference type="PANTHER" id="PTHR24056">
    <property type="entry name" value="CELL DIVISION PROTEIN KINASE"/>
    <property type="match status" value="1"/>
</dbReference>
<evidence type="ECO:0000313" key="6">
    <source>
        <dbReference type="Proteomes" id="UP000824890"/>
    </source>
</evidence>
<accession>A0ABQ7Y8I1</accession>
<evidence type="ECO:0000313" key="5">
    <source>
        <dbReference type="EMBL" id="KAH0864513.1"/>
    </source>
</evidence>
<dbReference type="PANTHER" id="PTHR24056:SF479">
    <property type="entry name" value="CYCLIN-DEPENDENT KINASE"/>
    <property type="match status" value="1"/>
</dbReference>
<dbReference type="EMBL" id="JAGKQM010000018">
    <property type="protein sequence ID" value="KAH0864513.1"/>
    <property type="molecule type" value="Genomic_DNA"/>
</dbReference>
<dbReference type="InterPro" id="IPR050108">
    <property type="entry name" value="CDK"/>
</dbReference>
<evidence type="ECO:0000256" key="3">
    <source>
        <dbReference type="ARBA" id="ARBA00022840"/>
    </source>
</evidence>
<evidence type="ECO:0000259" key="4">
    <source>
        <dbReference type="PROSITE" id="PS50011"/>
    </source>
</evidence>
<dbReference type="InterPro" id="IPR000719">
    <property type="entry name" value="Prot_kinase_dom"/>
</dbReference>
<keyword evidence="2" id="KW-0547">Nucleotide-binding</keyword>
<comment type="caution">
    <text evidence="5">The sequence shown here is derived from an EMBL/GenBank/DDBJ whole genome shotgun (WGS) entry which is preliminary data.</text>
</comment>
<dbReference type="Pfam" id="PF00069">
    <property type="entry name" value="Pkinase"/>
    <property type="match status" value="1"/>
</dbReference>
<organism evidence="5 6">
    <name type="scientific">Brassica napus</name>
    <name type="common">Rape</name>
    <dbReference type="NCBI Taxonomy" id="3708"/>
    <lineage>
        <taxon>Eukaryota</taxon>
        <taxon>Viridiplantae</taxon>
        <taxon>Streptophyta</taxon>
        <taxon>Embryophyta</taxon>
        <taxon>Tracheophyta</taxon>
        <taxon>Spermatophyta</taxon>
        <taxon>Magnoliopsida</taxon>
        <taxon>eudicotyledons</taxon>
        <taxon>Gunneridae</taxon>
        <taxon>Pentapetalae</taxon>
        <taxon>rosids</taxon>
        <taxon>malvids</taxon>
        <taxon>Brassicales</taxon>
        <taxon>Brassicaceae</taxon>
        <taxon>Brassiceae</taxon>
        <taxon>Brassica</taxon>
    </lineage>
</organism>
<evidence type="ECO:0000256" key="1">
    <source>
        <dbReference type="ARBA" id="ARBA00006485"/>
    </source>
</evidence>
<dbReference type="Proteomes" id="UP000824890">
    <property type="component" value="Unassembled WGS sequence"/>
</dbReference>
<gene>
    <name evidence="5" type="ORF">HID58_081724</name>
</gene>
<dbReference type="PROSITE" id="PS00108">
    <property type="entry name" value="PROTEIN_KINASE_ST"/>
    <property type="match status" value="1"/>
</dbReference>
<sequence>MYSIPYSFNLILSSFSTMPDDTTVGGNWIRHWDLKPSNLLMNNSGELKICDFGMARQYGSPIKPYTQLVTRTSIVGTKEYSTAVDTDSIMGELLLISFNRSLRFLKHQVRQPGLDSRRSQIPKPSFGSNHYLGVDPEKRLTVDESLSHGWFTPSTSYYLSNNG</sequence>
<dbReference type="Gene3D" id="1.10.510.10">
    <property type="entry name" value="Transferase(Phosphotransferase) domain 1"/>
    <property type="match status" value="1"/>
</dbReference>
<dbReference type="SUPFAM" id="SSF56112">
    <property type="entry name" value="Protein kinase-like (PK-like)"/>
    <property type="match status" value="1"/>
</dbReference>
<dbReference type="InterPro" id="IPR011009">
    <property type="entry name" value="Kinase-like_dom_sf"/>
</dbReference>
<feature type="domain" description="Protein kinase" evidence="4">
    <location>
        <begin position="1"/>
        <end position="163"/>
    </location>
</feature>
<reference evidence="5 6" key="1">
    <citation type="submission" date="2021-05" db="EMBL/GenBank/DDBJ databases">
        <title>Genome Assembly of Synthetic Allotetraploid Brassica napus Reveals Homoeologous Exchanges between Subgenomes.</title>
        <authorList>
            <person name="Davis J.T."/>
        </authorList>
    </citation>
    <scope>NUCLEOTIDE SEQUENCE [LARGE SCALE GENOMIC DNA]</scope>
    <source>
        <strain evidence="6">cv. Da-Ae</strain>
        <tissue evidence="5">Seedling</tissue>
    </source>
</reference>